<dbReference type="AlphaFoldDB" id="A0A0A1T0Z9"/>
<evidence type="ECO:0000256" key="1">
    <source>
        <dbReference type="ARBA" id="ARBA00004141"/>
    </source>
</evidence>
<feature type="transmembrane region" description="Helical" evidence="4">
    <location>
        <begin position="422"/>
        <end position="443"/>
    </location>
</feature>
<dbReference type="EMBL" id="CDHN01000001">
    <property type="protein sequence ID" value="CEJ79790.1"/>
    <property type="molecule type" value="Genomic_DNA"/>
</dbReference>
<dbReference type="Pfam" id="PF07690">
    <property type="entry name" value="MFS_1"/>
    <property type="match status" value="1"/>
</dbReference>
<dbReference type="OrthoDB" id="2019491at2759"/>
<keyword evidence="4" id="KW-0812">Transmembrane</keyword>
<dbReference type="PANTHER" id="PTHR11360">
    <property type="entry name" value="MONOCARBOXYLATE TRANSPORTER"/>
    <property type="match status" value="1"/>
</dbReference>
<reference evidence="5 6" key="1">
    <citation type="journal article" date="2015" name="Genome Announc.">
        <title>Draft Genome Sequence and Gene Annotation of the Entomopathogenic Fungus Verticillium hemipterigenum.</title>
        <authorList>
            <person name="Horn F."/>
            <person name="Habel A."/>
            <person name="Scharf D.H."/>
            <person name="Dworschak J."/>
            <person name="Brakhage A.A."/>
            <person name="Guthke R."/>
            <person name="Hertweck C."/>
            <person name="Linde J."/>
        </authorList>
    </citation>
    <scope>NUCLEOTIDE SEQUENCE [LARGE SCALE GENOMIC DNA]</scope>
</reference>
<evidence type="ECO:0000313" key="5">
    <source>
        <dbReference type="EMBL" id="CEJ79790.1"/>
    </source>
</evidence>
<evidence type="ECO:0000313" key="6">
    <source>
        <dbReference type="Proteomes" id="UP000039046"/>
    </source>
</evidence>
<protein>
    <recommendedName>
        <fullName evidence="7">Major facilitator superfamily (MFS) profile domain-containing protein</fullName>
    </recommendedName>
</protein>
<evidence type="ECO:0000256" key="2">
    <source>
        <dbReference type="ARBA" id="ARBA00006727"/>
    </source>
</evidence>
<feature type="transmembrane region" description="Helical" evidence="4">
    <location>
        <begin position="154"/>
        <end position="175"/>
    </location>
</feature>
<feature type="transmembrane region" description="Helical" evidence="4">
    <location>
        <begin position="218"/>
        <end position="238"/>
    </location>
</feature>
<comment type="similarity">
    <text evidence="2">Belongs to the major facilitator superfamily. Monocarboxylate porter (TC 2.A.1.13) family.</text>
</comment>
<feature type="compositionally biased region" description="Polar residues" evidence="3">
    <location>
        <begin position="34"/>
        <end position="50"/>
    </location>
</feature>
<dbReference type="Proteomes" id="UP000039046">
    <property type="component" value="Unassembled WGS sequence"/>
</dbReference>
<dbReference type="Gene3D" id="1.20.1250.20">
    <property type="entry name" value="MFS general substrate transporter like domains"/>
    <property type="match status" value="2"/>
</dbReference>
<feature type="transmembrane region" description="Helical" evidence="4">
    <location>
        <begin position="99"/>
        <end position="117"/>
    </location>
</feature>
<sequence>MYDSQPTTGAGTPLSDGDKRVGTPLDEELLSEPPASNNPTKQMDANTQSSPSPPPDGGLTAWLQVVAGHLVVFNAFGYIISFGIFQPHYERVLSMPPSAISWIGSIQICLVYFVGVFSGRAFDAGHYKIVLLAGCLLQIIGIFMTSIASQYWQLFLAQGLCQGLGCGLAFAPMVANLSTYFAKNRTMALSSAACGGATGGMVFPLIAQQLLPRIGFAWTVRVMGLVVLVASAIIMALVRTRLPPRKAGPLVDVTAFKDPTYVLFAMSMFFTLWATYFAYFYARVYALVRLDGSQSTSFTMLLVINAVGIPGRLVPAYLADKYIGAVNTFIPVVLCAAICQFAWIGVNNIGGDFAWVAIYGFFGAAIQGMFPATSAALSKDLSKSGTRIGMMFTIVSIAALTGPPVAGKLIEVCNGSFLAAEIWGGSCLVLGCALLIGASRASMLEDKARVEK</sequence>
<feature type="transmembrane region" description="Helical" evidence="4">
    <location>
        <begin position="259"/>
        <end position="282"/>
    </location>
</feature>
<dbReference type="SUPFAM" id="SSF103473">
    <property type="entry name" value="MFS general substrate transporter"/>
    <property type="match status" value="1"/>
</dbReference>
<organism evidence="5 6">
    <name type="scientific">[Torrubiella] hemipterigena</name>
    <dbReference type="NCBI Taxonomy" id="1531966"/>
    <lineage>
        <taxon>Eukaryota</taxon>
        <taxon>Fungi</taxon>
        <taxon>Dikarya</taxon>
        <taxon>Ascomycota</taxon>
        <taxon>Pezizomycotina</taxon>
        <taxon>Sordariomycetes</taxon>
        <taxon>Hypocreomycetidae</taxon>
        <taxon>Hypocreales</taxon>
        <taxon>Clavicipitaceae</taxon>
        <taxon>Clavicipitaceae incertae sedis</taxon>
        <taxon>'Torrubiella' clade</taxon>
    </lineage>
</organism>
<dbReference type="InterPro" id="IPR011701">
    <property type="entry name" value="MFS"/>
</dbReference>
<feature type="compositionally biased region" description="Polar residues" evidence="3">
    <location>
        <begin position="1"/>
        <end position="10"/>
    </location>
</feature>
<dbReference type="PANTHER" id="PTHR11360:SF130">
    <property type="entry name" value="MAJOR FACILITATOR SUPERFAMILY (MFS) PROFILE DOMAIN-CONTAINING PROTEIN-RELATED"/>
    <property type="match status" value="1"/>
</dbReference>
<evidence type="ECO:0008006" key="7">
    <source>
        <dbReference type="Google" id="ProtNLM"/>
    </source>
</evidence>
<feature type="transmembrane region" description="Helical" evidence="4">
    <location>
        <begin position="187"/>
        <end position="206"/>
    </location>
</feature>
<keyword evidence="6" id="KW-1185">Reference proteome</keyword>
<gene>
    <name evidence="5" type="ORF">VHEMI00009</name>
</gene>
<comment type="subcellular location">
    <subcellularLocation>
        <location evidence="1">Membrane</location>
        <topology evidence="1">Multi-pass membrane protein</topology>
    </subcellularLocation>
</comment>
<feature type="transmembrane region" description="Helical" evidence="4">
    <location>
        <begin position="129"/>
        <end position="148"/>
    </location>
</feature>
<feature type="transmembrane region" description="Helical" evidence="4">
    <location>
        <begin position="294"/>
        <end position="315"/>
    </location>
</feature>
<dbReference type="InterPro" id="IPR036259">
    <property type="entry name" value="MFS_trans_sf"/>
</dbReference>
<dbReference type="HOGENOM" id="CLU_001265_1_1_1"/>
<feature type="transmembrane region" description="Helical" evidence="4">
    <location>
        <begin position="389"/>
        <end position="410"/>
    </location>
</feature>
<dbReference type="GO" id="GO:0016020">
    <property type="term" value="C:membrane"/>
    <property type="evidence" value="ECO:0007669"/>
    <property type="project" value="UniProtKB-SubCell"/>
</dbReference>
<proteinExistence type="inferred from homology"/>
<feature type="region of interest" description="Disordered" evidence="3">
    <location>
        <begin position="1"/>
        <end position="55"/>
    </location>
</feature>
<keyword evidence="4" id="KW-1133">Transmembrane helix</keyword>
<feature type="transmembrane region" description="Helical" evidence="4">
    <location>
        <begin position="59"/>
        <end position="79"/>
    </location>
</feature>
<feature type="transmembrane region" description="Helical" evidence="4">
    <location>
        <begin position="322"/>
        <end position="344"/>
    </location>
</feature>
<accession>A0A0A1T0Z9</accession>
<evidence type="ECO:0000256" key="3">
    <source>
        <dbReference type="SAM" id="MobiDB-lite"/>
    </source>
</evidence>
<name>A0A0A1T0Z9_9HYPO</name>
<dbReference type="GO" id="GO:0022857">
    <property type="term" value="F:transmembrane transporter activity"/>
    <property type="evidence" value="ECO:0007669"/>
    <property type="project" value="InterPro"/>
</dbReference>
<dbReference type="InterPro" id="IPR050327">
    <property type="entry name" value="Proton-linked_MCT"/>
</dbReference>
<feature type="transmembrane region" description="Helical" evidence="4">
    <location>
        <begin position="356"/>
        <end position="377"/>
    </location>
</feature>
<keyword evidence="4" id="KW-0472">Membrane</keyword>
<evidence type="ECO:0000256" key="4">
    <source>
        <dbReference type="SAM" id="Phobius"/>
    </source>
</evidence>